<comment type="similarity">
    <text evidence="2 12">Belongs to the amiloride-sensitive sodium channel (TC 1.A.6) family.</text>
</comment>
<evidence type="ECO:0000313" key="14">
    <source>
        <dbReference type="EMBL" id="KAG5309480.1"/>
    </source>
</evidence>
<keyword evidence="11 12" id="KW-0407">Ion channel</keyword>
<dbReference type="Proteomes" id="UP000667349">
    <property type="component" value="Unassembled WGS sequence"/>
</dbReference>
<gene>
    <name evidence="14" type="primary">Ppk19</name>
    <name evidence="14" type="ORF">G6Z75_0007905</name>
</gene>
<dbReference type="AlphaFoldDB" id="A0A836EQI5"/>
<evidence type="ECO:0000256" key="12">
    <source>
        <dbReference type="RuleBase" id="RU000679"/>
    </source>
</evidence>
<keyword evidence="10 12" id="KW-0739">Sodium transport</keyword>
<evidence type="ECO:0000256" key="9">
    <source>
        <dbReference type="ARBA" id="ARBA00023136"/>
    </source>
</evidence>
<feature type="transmembrane region" description="Helical" evidence="13">
    <location>
        <begin position="156"/>
        <end position="177"/>
    </location>
</feature>
<dbReference type="GO" id="GO:0005886">
    <property type="term" value="C:plasma membrane"/>
    <property type="evidence" value="ECO:0007669"/>
    <property type="project" value="TreeGrafter"/>
</dbReference>
<feature type="non-terminal residue" evidence="14">
    <location>
        <position position="638"/>
    </location>
</feature>
<evidence type="ECO:0000256" key="6">
    <source>
        <dbReference type="ARBA" id="ARBA00022989"/>
    </source>
</evidence>
<evidence type="ECO:0000256" key="1">
    <source>
        <dbReference type="ARBA" id="ARBA00004141"/>
    </source>
</evidence>
<name>A0A836EQI5_9HYME</name>
<proteinExistence type="inferred from homology"/>
<dbReference type="Gene3D" id="2.60.470.10">
    <property type="entry name" value="Acid-sensing ion channels like domains"/>
    <property type="match status" value="1"/>
</dbReference>
<keyword evidence="5 12" id="KW-0812">Transmembrane</keyword>
<keyword evidence="7" id="KW-0915">Sodium</keyword>
<evidence type="ECO:0000256" key="11">
    <source>
        <dbReference type="ARBA" id="ARBA00023303"/>
    </source>
</evidence>
<keyword evidence="8 12" id="KW-0406">Ion transport</keyword>
<keyword evidence="15" id="KW-1185">Reference proteome</keyword>
<evidence type="ECO:0000256" key="13">
    <source>
        <dbReference type="SAM" id="Phobius"/>
    </source>
</evidence>
<keyword evidence="4 12" id="KW-0894">Sodium channel</keyword>
<organism evidence="14 15">
    <name type="scientific">Acromyrmex insinuator</name>
    <dbReference type="NCBI Taxonomy" id="230686"/>
    <lineage>
        <taxon>Eukaryota</taxon>
        <taxon>Metazoa</taxon>
        <taxon>Ecdysozoa</taxon>
        <taxon>Arthropoda</taxon>
        <taxon>Hexapoda</taxon>
        <taxon>Insecta</taxon>
        <taxon>Pterygota</taxon>
        <taxon>Neoptera</taxon>
        <taxon>Endopterygota</taxon>
        <taxon>Hymenoptera</taxon>
        <taxon>Apocrita</taxon>
        <taxon>Aculeata</taxon>
        <taxon>Formicoidea</taxon>
        <taxon>Formicidae</taxon>
        <taxon>Myrmicinae</taxon>
        <taxon>Acromyrmex</taxon>
    </lineage>
</organism>
<dbReference type="GO" id="GO:0015280">
    <property type="term" value="F:ligand-gated sodium channel activity"/>
    <property type="evidence" value="ECO:0007669"/>
    <property type="project" value="TreeGrafter"/>
</dbReference>
<evidence type="ECO:0000313" key="15">
    <source>
        <dbReference type="Proteomes" id="UP000667349"/>
    </source>
</evidence>
<feature type="transmembrane region" description="Helical" evidence="13">
    <location>
        <begin position="549"/>
        <end position="576"/>
    </location>
</feature>
<evidence type="ECO:0000256" key="5">
    <source>
        <dbReference type="ARBA" id="ARBA00022692"/>
    </source>
</evidence>
<keyword evidence="6 13" id="KW-1133">Transmembrane helix</keyword>
<keyword evidence="9 13" id="KW-0472">Membrane</keyword>
<comment type="caution">
    <text evidence="14">The sequence shown here is derived from an EMBL/GenBank/DDBJ whole genome shotgun (WGS) entry which is preliminary data.</text>
</comment>
<evidence type="ECO:0000256" key="4">
    <source>
        <dbReference type="ARBA" id="ARBA00022461"/>
    </source>
</evidence>
<evidence type="ECO:0000256" key="10">
    <source>
        <dbReference type="ARBA" id="ARBA00023201"/>
    </source>
</evidence>
<dbReference type="PANTHER" id="PTHR11690">
    <property type="entry name" value="AMILORIDE-SENSITIVE SODIUM CHANNEL-RELATED"/>
    <property type="match status" value="1"/>
</dbReference>
<dbReference type="PRINTS" id="PR01078">
    <property type="entry name" value="AMINACHANNEL"/>
</dbReference>
<evidence type="ECO:0000256" key="3">
    <source>
        <dbReference type="ARBA" id="ARBA00022448"/>
    </source>
</evidence>
<dbReference type="Gene3D" id="1.10.287.770">
    <property type="entry name" value="YojJ-like"/>
    <property type="match status" value="1"/>
</dbReference>
<dbReference type="Pfam" id="PF00858">
    <property type="entry name" value="ASC"/>
    <property type="match status" value="1"/>
</dbReference>
<accession>A0A836EQI5</accession>
<keyword evidence="3 12" id="KW-0813">Transport</keyword>
<comment type="subcellular location">
    <subcellularLocation>
        <location evidence="1">Membrane</location>
        <topology evidence="1">Multi-pass membrane protein</topology>
    </subcellularLocation>
</comment>
<reference evidence="14" key="1">
    <citation type="submission" date="2020-02" db="EMBL/GenBank/DDBJ databases">
        <title>Relaxed selection underlies rapid genomic changes in the transitions from sociality to social parasitism in ants.</title>
        <authorList>
            <person name="Bi X."/>
        </authorList>
    </citation>
    <scope>NUCLEOTIDE SEQUENCE</scope>
    <source>
        <strain evidence="14">BGI-DK2013a</strain>
        <tissue evidence="14">Whole body</tissue>
    </source>
</reference>
<dbReference type="EMBL" id="JAANHZ010000585">
    <property type="protein sequence ID" value="KAG5309480.1"/>
    <property type="molecule type" value="Genomic_DNA"/>
</dbReference>
<evidence type="ECO:0000256" key="8">
    <source>
        <dbReference type="ARBA" id="ARBA00023065"/>
    </source>
</evidence>
<dbReference type="InterPro" id="IPR001873">
    <property type="entry name" value="ENaC"/>
</dbReference>
<sequence length="638" mass="73177">MRVKFTCSNETRRYRLRWSSRLVEDPCILALNRKGSLAQAFVGIGDTLKQPVRYPGTNTGEKLARHGKHRSYGGWVLPSLIEASKPHSDMKSGRRKLRKLMRVVRNGVTRIKFRGNKSQGKQFNTIIETLNYFCTHTTIHGLRHIVNPELHIIERFLWLVVFIISSTIASNVIYSLALRFQDAPTVIDIESMHYGTSYLPFPSVTLCPYDRVDWNRALELEPKIFPNGTDKASLETFRKILGKLSMMSFGDFDELDFLKNQNVHSLAGINITQVLYEAMPRCDQLLSSCWWRNADRNCCDIFQVQKTEYGFCYSFNSEVAQTPPTDPTESRPRKASGYGDWTGVKVTIHLGSITKPSHTNFSDSNAKQVDGVVVIINEPHVWPNSGTMIPSGSRVSMSLQCISGYATRRVLELDKDKQPCQYDENGVYHQETCLSLCKRYWVAKYCSCNPSFFFPANTRFRDCTIEDFICLITYNDLFNDYIVHFGDDYPHDIPSMICNCLPECDYYIYNTQFSNVPLHNMNDIMLDVHYLGQTSFRYKTDIVISPMDLLVSFGGIISLFLGGSLLSVIELVYYPVSVMFSSLRSRLKTKEEPRNRSSVMHVHTRVLPILDYNPLKSRARKIPIFTNYGLAELNLNRY</sequence>
<protein>
    <submittedName>
        <fullName evidence="14">PPK19 protein</fullName>
    </submittedName>
</protein>
<evidence type="ECO:0000256" key="2">
    <source>
        <dbReference type="ARBA" id="ARBA00007193"/>
    </source>
</evidence>
<dbReference type="PANTHER" id="PTHR11690:SF300">
    <property type="entry name" value="PICKPOCKET PROTEIN 19"/>
    <property type="match status" value="1"/>
</dbReference>
<feature type="non-terminal residue" evidence="14">
    <location>
        <position position="1"/>
    </location>
</feature>
<evidence type="ECO:0000256" key="7">
    <source>
        <dbReference type="ARBA" id="ARBA00023053"/>
    </source>
</evidence>